<dbReference type="Pfam" id="PF00046">
    <property type="entry name" value="Homeodomain"/>
    <property type="match status" value="1"/>
</dbReference>
<dbReference type="EnsemblMetazoa" id="XM_038201054.1">
    <property type="protein sequence ID" value="XP_038056982.1"/>
    <property type="gene ID" value="LOC119728716"/>
</dbReference>
<dbReference type="RefSeq" id="XP_038056982.1">
    <property type="nucleotide sequence ID" value="XM_038201054.1"/>
</dbReference>
<dbReference type="FunFam" id="1.10.10.60:FF:000176">
    <property type="entry name" value="pancreas/duodenum homeobox protein 1"/>
    <property type="match status" value="1"/>
</dbReference>
<evidence type="ECO:0000256" key="6">
    <source>
        <dbReference type="SAM" id="MobiDB-lite"/>
    </source>
</evidence>
<dbReference type="PROSITE" id="PS50071">
    <property type="entry name" value="HOMEOBOX_2"/>
    <property type="match status" value="1"/>
</dbReference>
<dbReference type="GO" id="GO:0005634">
    <property type="term" value="C:nucleus"/>
    <property type="evidence" value="ECO:0007669"/>
    <property type="project" value="UniProtKB-SubCell"/>
</dbReference>
<dbReference type="InterPro" id="IPR020479">
    <property type="entry name" value="HD_metazoa"/>
</dbReference>
<reference evidence="8" key="1">
    <citation type="submission" date="2022-11" db="UniProtKB">
        <authorList>
            <consortium name="EnsemblMetazoa"/>
        </authorList>
    </citation>
    <scope>IDENTIFICATION</scope>
</reference>
<dbReference type="PRINTS" id="PR00024">
    <property type="entry name" value="HOMEOBOX"/>
</dbReference>
<protein>
    <recommendedName>
        <fullName evidence="7">Homeobox domain-containing protein</fullName>
    </recommendedName>
</protein>
<feature type="DNA-binding region" description="Homeobox" evidence="4">
    <location>
        <begin position="229"/>
        <end position="288"/>
    </location>
</feature>
<evidence type="ECO:0000313" key="9">
    <source>
        <dbReference type="Proteomes" id="UP000887568"/>
    </source>
</evidence>
<accession>A0A913ZZI0</accession>
<feature type="compositionally biased region" description="Basic and acidic residues" evidence="6">
    <location>
        <begin position="363"/>
        <end position="372"/>
    </location>
</feature>
<evidence type="ECO:0000256" key="2">
    <source>
        <dbReference type="ARBA" id="ARBA00023155"/>
    </source>
</evidence>
<keyword evidence="3 4" id="KW-0539">Nucleus</keyword>
<dbReference type="CDD" id="cd00086">
    <property type="entry name" value="homeodomain"/>
    <property type="match status" value="1"/>
</dbReference>
<evidence type="ECO:0000259" key="7">
    <source>
        <dbReference type="PROSITE" id="PS50071"/>
    </source>
</evidence>
<feature type="domain" description="Homeobox" evidence="7">
    <location>
        <begin position="227"/>
        <end position="287"/>
    </location>
</feature>
<evidence type="ECO:0000256" key="5">
    <source>
        <dbReference type="RuleBase" id="RU000682"/>
    </source>
</evidence>
<dbReference type="GO" id="GO:0045944">
    <property type="term" value="P:positive regulation of transcription by RNA polymerase II"/>
    <property type="evidence" value="ECO:0007669"/>
    <property type="project" value="UniProtKB-ARBA"/>
</dbReference>
<keyword evidence="2 4" id="KW-0371">Homeobox</keyword>
<evidence type="ECO:0000313" key="8">
    <source>
        <dbReference type="EnsemblMetazoa" id="XP_038056982.1"/>
    </source>
</evidence>
<dbReference type="InterPro" id="IPR001356">
    <property type="entry name" value="HD"/>
</dbReference>
<dbReference type="PROSITE" id="PS00027">
    <property type="entry name" value="HOMEOBOX_1"/>
    <property type="match status" value="1"/>
</dbReference>
<comment type="subcellular location">
    <subcellularLocation>
        <location evidence="4 5">Nucleus</location>
    </subcellularLocation>
</comment>
<organism evidence="8 9">
    <name type="scientific">Patiria miniata</name>
    <name type="common">Bat star</name>
    <name type="synonym">Asterina miniata</name>
    <dbReference type="NCBI Taxonomy" id="46514"/>
    <lineage>
        <taxon>Eukaryota</taxon>
        <taxon>Metazoa</taxon>
        <taxon>Echinodermata</taxon>
        <taxon>Eleutherozoa</taxon>
        <taxon>Asterozoa</taxon>
        <taxon>Asteroidea</taxon>
        <taxon>Valvatacea</taxon>
        <taxon>Valvatida</taxon>
        <taxon>Asterinidae</taxon>
        <taxon>Patiria</taxon>
    </lineage>
</organism>
<sequence length="372" mass="40556">MMEGNSPSFYNSPFGFHNDQFVGPPLSGGTVPHRSYSPPAPPACIYADKPGPQVGGYGGAPMAVVESRVDEGLLQYPRMTNMNMMTLANMTLPQDTACTQAACGAGTGAAAQPCDGVREPMQAGQLVHAVMQGTTAVAACRGSNQNLGGNPGPHHHHTPTASAGKTKAEDRNQNLPFPWMKTTKSHAHMWKANWPGWAGGQRLASMQQRHDADGRCLVSGASFVDFDENKRTRTAYTRGQLLELEKEFHFNKYISRPRRIELAAMLNLTERHIKIWFQNRRMKWKKEEAKRRPSGGKSDKEESEDLKPDLKSNGDSSSDKEELSSEKSPLSPGSDQALQGVKGVDAFSPSTSPRSLSMTAAHPAEHLIVKSF</sequence>
<feature type="compositionally biased region" description="Low complexity" evidence="6">
    <location>
        <begin position="326"/>
        <end position="335"/>
    </location>
</feature>
<dbReference type="GeneID" id="119728716"/>
<feature type="region of interest" description="Disordered" evidence="6">
    <location>
        <begin position="286"/>
        <end position="372"/>
    </location>
</feature>
<feature type="compositionally biased region" description="Polar residues" evidence="6">
    <location>
        <begin position="348"/>
        <end position="358"/>
    </location>
</feature>
<dbReference type="OMA" id="CIYADKP"/>
<dbReference type="GO" id="GO:0000978">
    <property type="term" value="F:RNA polymerase II cis-regulatory region sequence-specific DNA binding"/>
    <property type="evidence" value="ECO:0007669"/>
    <property type="project" value="TreeGrafter"/>
</dbReference>
<proteinExistence type="predicted"/>
<dbReference type="PANTHER" id="PTHR45664">
    <property type="entry name" value="PROTEIN ZERKNUELLT 1-RELATED"/>
    <property type="match status" value="1"/>
</dbReference>
<keyword evidence="1 4" id="KW-0238">DNA-binding</keyword>
<dbReference type="Proteomes" id="UP000887568">
    <property type="component" value="Unplaced"/>
</dbReference>
<dbReference type="OrthoDB" id="6159439at2759"/>
<dbReference type="SUPFAM" id="SSF46689">
    <property type="entry name" value="Homeodomain-like"/>
    <property type="match status" value="1"/>
</dbReference>
<dbReference type="Gene3D" id="1.10.10.60">
    <property type="entry name" value="Homeodomain-like"/>
    <property type="match status" value="1"/>
</dbReference>
<feature type="compositionally biased region" description="Basic and acidic residues" evidence="6">
    <location>
        <begin position="286"/>
        <end position="325"/>
    </location>
</feature>
<dbReference type="GO" id="GO:0000981">
    <property type="term" value="F:DNA-binding transcription factor activity, RNA polymerase II-specific"/>
    <property type="evidence" value="ECO:0007669"/>
    <property type="project" value="InterPro"/>
</dbReference>
<dbReference type="AlphaFoldDB" id="A0A913ZZI0"/>
<evidence type="ECO:0000256" key="3">
    <source>
        <dbReference type="ARBA" id="ARBA00023242"/>
    </source>
</evidence>
<dbReference type="SMART" id="SM00389">
    <property type="entry name" value="HOX"/>
    <property type="match status" value="1"/>
</dbReference>
<keyword evidence="9" id="KW-1185">Reference proteome</keyword>
<dbReference type="GO" id="GO:0048513">
    <property type="term" value="P:animal organ development"/>
    <property type="evidence" value="ECO:0007669"/>
    <property type="project" value="UniProtKB-ARBA"/>
</dbReference>
<dbReference type="InterPro" id="IPR017970">
    <property type="entry name" value="Homeobox_CS"/>
</dbReference>
<evidence type="ECO:0000256" key="4">
    <source>
        <dbReference type="PROSITE-ProRule" id="PRU00108"/>
    </source>
</evidence>
<name>A0A913ZZI0_PATMI</name>
<dbReference type="PANTHER" id="PTHR45664:SF12">
    <property type="entry name" value="PANCREAS_DUODENUM HOMEOBOX PROTEIN 1"/>
    <property type="match status" value="1"/>
</dbReference>
<evidence type="ECO:0000256" key="1">
    <source>
        <dbReference type="ARBA" id="ARBA00023125"/>
    </source>
</evidence>
<feature type="region of interest" description="Disordered" evidence="6">
    <location>
        <begin position="143"/>
        <end position="168"/>
    </location>
</feature>
<dbReference type="InterPro" id="IPR009057">
    <property type="entry name" value="Homeodomain-like_sf"/>
</dbReference>